<dbReference type="AlphaFoldDB" id="A0A3G2R7T1"/>
<evidence type="ECO:0000256" key="1">
    <source>
        <dbReference type="ARBA" id="ARBA00022596"/>
    </source>
</evidence>
<reference evidence="3 4" key="1">
    <citation type="submission" date="2018-10" db="EMBL/GenBank/DDBJ databases">
        <authorList>
            <person name="Zhang X."/>
        </authorList>
    </citation>
    <scope>NUCLEOTIDE SEQUENCE [LARGE SCALE GENOMIC DNA]</scope>
    <source>
        <strain evidence="3 4">SK-G1</strain>
    </source>
</reference>
<keyword evidence="1 2" id="KW-0533">Nickel</keyword>
<dbReference type="PANTHER" id="PTHR36566:SF1">
    <property type="entry name" value="PYRIDINIUM-3,5-BISTHIOCARBOXYLIC ACID MONONUCLEOTIDE NICKEL INSERTION PROTEIN"/>
    <property type="match status" value="1"/>
</dbReference>
<protein>
    <recommendedName>
        <fullName evidence="2">Pyridinium-3,5-bisthiocarboxylic acid mononucleotide nickel insertion protein</fullName>
        <shortName evidence="2">P2TMN nickel insertion protein</shortName>
        <ecNumber evidence="2">4.99.1.12</ecNumber>
    </recommendedName>
    <alternativeName>
        <fullName evidence="2">Nickel-pincer cofactor biosynthesis protein LarC</fullName>
    </alternativeName>
</protein>
<accession>A0A3G2R7T1</accession>
<dbReference type="NCBIfam" id="TIGR00299">
    <property type="entry name" value="nickel pincer cofactor biosynthesis protein LarC"/>
    <property type="match status" value="1"/>
</dbReference>
<dbReference type="Pfam" id="PF01969">
    <property type="entry name" value="Ni_insertion"/>
    <property type="match status" value="1"/>
</dbReference>
<dbReference type="GO" id="GO:0051604">
    <property type="term" value="P:protein maturation"/>
    <property type="evidence" value="ECO:0007669"/>
    <property type="project" value="UniProtKB-UniRule"/>
</dbReference>
<evidence type="ECO:0000313" key="3">
    <source>
        <dbReference type="EMBL" id="AYO31496.1"/>
    </source>
</evidence>
<dbReference type="Gene3D" id="3.30.70.1380">
    <property type="entry name" value="Transcriptional regulatory protein pf0864 domain like"/>
    <property type="match status" value="1"/>
</dbReference>
<evidence type="ECO:0000256" key="2">
    <source>
        <dbReference type="HAMAP-Rule" id="MF_01074"/>
    </source>
</evidence>
<comment type="function">
    <text evidence="2">Involved in the biosynthesis of a nickel-pincer cofactor ((SCS)Ni(II) pincer complex). Binds Ni(2+), and functions in nickel delivery to pyridinium-3,5-bisthiocarboxylic acid mononucleotide (P2TMN), to form the mature cofactor. Is thus probably required for the activation of nickel-pincer cofactor-dependent enzymes.</text>
</comment>
<dbReference type="EMBL" id="CP033169">
    <property type="protein sequence ID" value="AYO31496.1"/>
    <property type="molecule type" value="Genomic_DNA"/>
</dbReference>
<dbReference type="KEGG" id="bacg:D2962_13620"/>
<comment type="similarity">
    <text evidence="2">Belongs to the LarC family.</text>
</comment>
<dbReference type="Proteomes" id="UP000280960">
    <property type="component" value="Chromosome"/>
</dbReference>
<evidence type="ECO:0000313" key="4">
    <source>
        <dbReference type="Proteomes" id="UP000280960"/>
    </source>
</evidence>
<keyword evidence="4" id="KW-1185">Reference proteome</keyword>
<proteinExistence type="inferred from homology"/>
<name>A0A3G2R7T1_9FIRM</name>
<dbReference type="EC" id="4.99.1.12" evidence="2"/>
<dbReference type="RefSeq" id="WP_122015292.1">
    <property type="nucleotide sequence ID" value="NZ_CP033169.1"/>
</dbReference>
<dbReference type="Gene3D" id="3.10.20.300">
    <property type="entry name" value="mk0293 like domain"/>
    <property type="match status" value="1"/>
</dbReference>
<gene>
    <name evidence="2 3" type="primary">larC</name>
    <name evidence="3" type="ORF">D2962_13620</name>
</gene>
<sequence length="409" mass="45067">MKTLYLDCFSGISGDMFLGAMLDLGLDEKIFLDELHKLPLEGYEVEIKKSENGGVAGTDVCVKAHEHHPHRGLKHIYEIIDSSGLKPEVKQKSKEAFLKLAMAEGKIHGKSPEQIHFHEVGAVDSIVDIVGGCILMDMLKPDRVYASSVNVGSGTVKCAHGILPVPAPATMEILKGMPVYSRGEEGELTTPTGALLLSTFVDEFGSIPAGSIQKTGYGLGKARRNSPNVLRAVLIEQVEVHGDDSAAPSLPGDLCCRDGFDHDRVAVLEANIDDMNPQLYDEVMECLFEKGALDVYLTPIIMKKTRPAVKLTCICPEDKKGLLIKAMLENTTTLGVREIEMARTKLFREIKKVNTSLGEIHVKISKRGNKVIRMSPEYEDLKRLAKQKERPLAEVWGEVLKEIEPDDQR</sequence>
<dbReference type="HAMAP" id="MF_01074">
    <property type="entry name" value="LarC"/>
    <property type="match status" value="1"/>
</dbReference>
<comment type="catalytic activity">
    <reaction evidence="2">
        <text>Ni(II)-pyridinium-3,5-bisthiocarboxylate mononucleotide = pyridinium-3,5-bisthiocarboxylate mononucleotide + Ni(2+)</text>
        <dbReference type="Rhea" id="RHEA:54784"/>
        <dbReference type="ChEBI" id="CHEBI:49786"/>
        <dbReference type="ChEBI" id="CHEBI:137372"/>
        <dbReference type="ChEBI" id="CHEBI:137373"/>
        <dbReference type="EC" id="4.99.1.12"/>
    </reaction>
</comment>
<dbReference type="GO" id="GO:0016151">
    <property type="term" value="F:nickel cation binding"/>
    <property type="evidence" value="ECO:0007669"/>
    <property type="project" value="UniProtKB-UniRule"/>
</dbReference>
<dbReference type="InterPro" id="IPR002822">
    <property type="entry name" value="Ni_insertion"/>
</dbReference>
<keyword evidence="2" id="KW-0456">Lyase</keyword>
<organism evidence="3 4">
    <name type="scientific">Biomaibacter acetigenes</name>
    <dbReference type="NCBI Taxonomy" id="2316383"/>
    <lineage>
        <taxon>Bacteria</taxon>
        <taxon>Bacillati</taxon>
        <taxon>Bacillota</taxon>
        <taxon>Clostridia</taxon>
        <taxon>Thermosediminibacterales</taxon>
        <taxon>Tepidanaerobacteraceae</taxon>
        <taxon>Biomaibacter</taxon>
    </lineage>
</organism>
<dbReference type="GO" id="GO:0016829">
    <property type="term" value="F:lyase activity"/>
    <property type="evidence" value="ECO:0007669"/>
    <property type="project" value="UniProtKB-UniRule"/>
</dbReference>
<dbReference type="PANTHER" id="PTHR36566">
    <property type="entry name" value="NICKEL INSERTION PROTEIN-RELATED"/>
    <property type="match status" value="1"/>
</dbReference>